<evidence type="ECO:0000313" key="1">
    <source>
        <dbReference type="EMBL" id="EPG74212.1"/>
    </source>
</evidence>
<dbReference type="OrthoDB" id="314679at2"/>
<dbReference type="Proteomes" id="UP000014540">
    <property type="component" value="Unassembled WGS sequence"/>
</dbReference>
<keyword evidence="2" id="KW-1185">Reference proteome</keyword>
<proteinExistence type="predicted"/>
<evidence type="ECO:0000313" key="2">
    <source>
        <dbReference type="Proteomes" id="UP000014540"/>
    </source>
</evidence>
<organism evidence="1 2">
    <name type="scientific">Leptospira fainei serovar Hurstbridge str. BUT 6</name>
    <dbReference type="NCBI Taxonomy" id="1193011"/>
    <lineage>
        <taxon>Bacteria</taxon>
        <taxon>Pseudomonadati</taxon>
        <taxon>Spirochaetota</taxon>
        <taxon>Spirochaetia</taxon>
        <taxon>Leptospirales</taxon>
        <taxon>Leptospiraceae</taxon>
        <taxon>Leptospira</taxon>
    </lineage>
</organism>
<evidence type="ECO:0008006" key="3">
    <source>
        <dbReference type="Google" id="ProtNLM"/>
    </source>
</evidence>
<dbReference type="EMBL" id="AKWZ02000010">
    <property type="protein sequence ID" value="EPG74212.1"/>
    <property type="molecule type" value="Genomic_DNA"/>
</dbReference>
<protein>
    <recommendedName>
        <fullName evidence="3">Tetratricopeptide repeat protein</fullName>
    </recommendedName>
</protein>
<sequence>MQVSTSQAEWPEITLSRPERESSEALVGKKLAPEVSAPSEVYRLKTKILENYNGSILTHLKPLDCFRSDLFGHFKFLSPRTDWIREDGITEREERLLRLFFEELLEELEGHVVWDSELFSLCSAFLLCEERLDEYKKLLNSFPEDLPEARDGRILLFFLGFLDFIPEKLAIPSDLSIRETLAFSHKKESLDERQKFLLYDLTVSGKEPSLVGLAYHYFRFNQIGLRNVKVLDAIVVRRWSELNDEEKDHFLRDYETRHSIWDRFFLLKKFKSKDEQRSWLRLERQKNGREELSDTLRESILGGGDESLFERYEILREKRLVHTLRPFELLVLWNSTAASRLDSDLVDIERAYPDSYLIHRAVAVKEFKERKFDAFRERLARTGRFQYSPEMIYLKAIALLESGEGEEGIKLLESLVYKFPDSDFLRLVLERYKKRSN</sequence>
<name>S3W1N5_9LEPT</name>
<reference evidence="1" key="1">
    <citation type="submission" date="2013-04" db="EMBL/GenBank/DDBJ databases">
        <authorList>
            <person name="Harkins D.M."/>
            <person name="Durkin A.S."/>
            <person name="Selengut J.D."/>
            <person name="Sanka R."/>
            <person name="DePew J."/>
            <person name="Purushe J."/>
            <person name="Ahmed A."/>
            <person name="van der Linden H."/>
            <person name="Goris M.G.A."/>
            <person name="Hartskeerl R.A."/>
            <person name="Vinetz J.M."/>
            <person name="Sutton G.G."/>
            <person name="Nelson W.C."/>
            <person name="Fouts D.E."/>
        </authorList>
    </citation>
    <scope>NUCLEOTIDE SEQUENCE [LARGE SCALE GENOMIC DNA]</scope>
    <source>
        <strain evidence="1">BUT 6</strain>
    </source>
</reference>
<accession>S3W1N5</accession>
<comment type="caution">
    <text evidence="1">The sequence shown here is derived from an EMBL/GenBank/DDBJ whole genome shotgun (WGS) entry which is preliminary data.</text>
</comment>
<dbReference type="STRING" id="1193011.LEP1GSC058_4123"/>
<dbReference type="RefSeq" id="WP_016550670.1">
    <property type="nucleotide sequence ID" value="NZ_AKWZ02000010.1"/>
</dbReference>
<dbReference type="AlphaFoldDB" id="S3W1N5"/>
<gene>
    <name evidence="1" type="ORF">LEP1GSC058_4123</name>
</gene>